<comment type="caution">
    <text evidence="2">The sequence shown here is derived from an EMBL/GenBank/DDBJ whole genome shotgun (WGS) entry which is preliminary data.</text>
</comment>
<sequence length="123" mass="12966">MQQSSRQETTRRQQQETTRRTQRARSLRHEDAFTPQMALQALLAGGSPEKLPAAAVLALAQQMGNSAMLDLLSRPAPGPQLTRRGIPQAEAVPPLACSPAPPALVGGPDFGGMTFPAGGALEL</sequence>
<evidence type="ECO:0000256" key="1">
    <source>
        <dbReference type="SAM" id="MobiDB-lite"/>
    </source>
</evidence>
<gene>
    <name evidence="2" type="ORF">H9771_08570</name>
</gene>
<reference evidence="2" key="1">
    <citation type="journal article" date="2021" name="PeerJ">
        <title>Extensive microbial diversity within the chicken gut microbiome revealed by metagenomics and culture.</title>
        <authorList>
            <person name="Gilroy R."/>
            <person name="Ravi A."/>
            <person name="Getino M."/>
            <person name="Pursley I."/>
            <person name="Horton D.L."/>
            <person name="Alikhan N.F."/>
            <person name="Baker D."/>
            <person name="Gharbi K."/>
            <person name="Hall N."/>
            <person name="Watson M."/>
            <person name="Adriaenssens E.M."/>
            <person name="Foster-Nyarko E."/>
            <person name="Jarju S."/>
            <person name="Secka A."/>
            <person name="Antonio M."/>
            <person name="Oren A."/>
            <person name="Chaudhuri R.R."/>
            <person name="La Ragione R."/>
            <person name="Hildebrand F."/>
            <person name="Pallen M.J."/>
        </authorList>
    </citation>
    <scope>NUCLEOTIDE SEQUENCE</scope>
    <source>
        <strain evidence="2">ChiHjej9B8-13557</strain>
    </source>
</reference>
<evidence type="ECO:0000313" key="2">
    <source>
        <dbReference type="EMBL" id="HJB59686.1"/>
    </source>
</evidence>
<name>A0A9D2S8B7_9FIRM</name>
<proteinExistence type="predicted"/>
<dbReference type="EMBL" id="DWXX01000157">
    <property type="protein sequence ID" value="HJB59686.1"/>
    <property type="molecule type" value="Genomic_DNA"/>
</dbReference>
<feature type="compositionally biased region" description="Basic and acidic residues" evidence="1">
    <location>
        <begin position="8"/>
        <end position="19"/>
    </location>
</feature>
<protein>
    <submittedName>
        <fullName evidence="2">Uncharacterized protein</fullName>
    </submittedName>
</protein>
<feature type="region of interest" description="Disordered" evidence="1">
    <location>
        <begin position="1"/>
        <end position="29"/>
    </location>
</feature>
<accession>A0A9D2S8B7</accession>
<dbReference type="AlphaFoldDB" id="A0A9D2S8B7"/>
<evidence type="ECO:0000313" key="3">
    <source>
        <dbReference type="Proteomes" id="UP000824211"/>
    </source>
</evidence>
<reference evidence="2" key="2">
    <citation type="submission" date="2021-04" db="EMBL/GenBank/DDBJ databases">
        <authorList>
            <person name="Gilroy R."/>
        </authorList>
    </citation>
    <scope>NUCLEOTIDE SEQUENCE</scope>
    <source>
        <strain evidence="2">ChiHjej9B8-13557</strain>
    </source>
</reference>
<organism evidence="2 3">
    <name type="scientific">Candidatus Faecalibacterium faecipullorum</name>
    <dbReference type="NCBI Taxonomy" id="2838578"/>
    <lineage>
        <taxon>Bacteria</taxon>
        <taxon>Bacillati</taxon>
        <taxon>Bacillota</taxon>
        <taxon>Clostridia</taxon>
        <taxon>Eubacteriales</taxon>
        <taxon>Oscillospiraceae</taxon>
        <taxon>Faecalibacterium</taxon>
    </lineage>
</organism>
<dbReference type="Proteomes" id="UP000824211">
    <property type="component" value="Unassembled WGS sequence"/>
</dbReference>